<reference evidence="1 2" key="1">
    <citation type="journal article" date="2012" name="J. Bacteriol.">
        <title>Draft Genome Sequence of the Extremely Halophilic Archaeon Halogranum salarium B-1T.</title>
        <authorList>
            <person name="Kim K.K."/>
            <person name="Lee K.C."/>
            <person name="Lee J.S."/>
        </authorList>
    </citation>
    <scope>NUCLEOTIDE SEQUENCE [LARGE SCALE GENOMIC DNA]</scope>
    <source>
        <strain evidence="1 2">B-1</strain>
    </source>
</reference>
<gene>
    <name evidence="1" type="ORF">HSB1_26680</name>
</gene>
<evidence type="ECO:0000313" key="2">
    <source>
        <dbReference type="Proteomes" id="UP000007813"/>
    </source>
</evidence>
<organism evidence="1 2">
    <name type="scientific">Halogranum salarium B-1</name>
    <dbReference type="NCBI Taxonomy" id="1210908"/>
    <lineage>
        <taxon>Archaea</taxon>
        <taxon>Methanobacteriati</taxon>
        <taxon>Methanobacteriota</taxon>
        <taxon>Stenosarchaea group</taxon>
        <taxon>Halobacteria</taxon>
        <taxon>Halobacteriales</taxon>
        <taxon>Haloferacaceae</taxon>
    </lineage>
</organism>
<proteinExistence type="predicted"/>
<dbReference type="Proteomes" id="UP000007813">
    <property type="component" value="Unassembled WGS sequence"/>
</dbReference>
<dbReference type="AlphaFoldDB" id="J3EWJ4"/>
<evidence type="ECO:0000313" key="1">
    <source>
        <dbReference type="EMBL" id="EJN59247.1"/>
    </source>
</evidence>
<sequence>MARGLFLVPRVVANNECLREMVDTGSLSGCDEELLDASV</sequence>
<dbReference type="EMBL" id="ALJD01000006">
    <property type="protein sequence ID" value="EJN59247.1"/>
    <property type="molecule type" value="Genomic_DNA"/>
</dbReference>
<accession>J3EWJ4</accession>
<name>J3EWJ4_9EURY</name>
<protein>
    <submittedName>
        <fullName evidence="1">Uncharacterized protein</fullName>
    </submittedName>
</protein>
<comment type="caution">
    <text evidence="1">The sequence shown here is derived from an EMBL/GenBank/DDBJ whole genome shotgun (WGS) entry which is preliminary data.</text>
</comment>